<gene>
    <name evidence="3" type="ORF">ID875_29490</name>
</gene>
<comment type="caution">
    <text evidence="3">The sequence shown here is derived from an EMBL/GenBank/DDBJ whole genome shotgun (WGS) entry which is preliminary data.</text>
</comment>
<dbReference type="AlphaFoldDB" id="A0A927BPY5"/>
<dbReference type="EMBL" id="JACWUS010000027">
    <property type="protein sequence ID" value="MBD2830560.1"/>
    <property type="molecule type" value="Genomic_DNA"/>
</dbReference>
<accession>A0A927BPY5</accession>
<feature type="coiled-coil region" evidence="1">
    <location>
        <begin position="34"/>
        <end position="61"/>
    </location>
</feature>
<organism evidence="3">
    <name type="scientific">Streptomyces globisporus</name>
    <dbReference type="NCBI Taxonomy" id="1908"/>
    <lineage>
        <taxon>Bacteria</taxon>
        <taxon>Bacillati</taxon>
        <taxon>Actinomycetota</taxon>
        <taxon>Actinomycetes</taxon>
        <taxon>Kitasatosporales</taxon>
        <taxon>Streptomycetaceae</taxon>
        <taxon>Streptomyces</taxon>
    </lineage>
</organism>
<evidence type="ECO:0000313" key="3">
    <source>
        <dbReference type="EMBL" id="MBD2830560.1"/>
    </source>
</evidence>
<evidence type="ECO:0000256" key="2">
    <source>
        <dbReference type="SAM" id="MobiDB-lite"/>
    </source>
</evidence>
<reference evidence="3" key="1">
    <citation type="journal article" date="2020" name="PLoS ONE">
        <title>Isolation and characterization of Streptomyces bacteriophages and Streptomyces strains encoding biosynthetic arsenals: Streptomyces strains and phages for antibiotic discovery.</title>
        <authorList>
            <person name="Montano E.T."/>
            <person name="Nideffer J.F."/>
            <person name="Brumage L."/>
            <person name="Erb M."/>
            <person name="Derman A.I."/>
            <person name="Davis J.P."/>
            <person name="Estrada E."/>
            <person name="Fu S."/>
            <person name="Le D."/>
            <person name="Vuppala A."/>
            <person name="Tran C."/>
            <person name="Luterstein E."/>
            <person name="Lakkaraju S."/>
            <person name="Panchagnula S."/>
            <person name="Ren C."/>
            <person name="Doan J."/>
            <person name="Tran S."/>
            <person name="Soriano J."/>
            <person name="Fujita Y."/>
            <person name="Gutala P."/>
            <person name="Fujii Q."/>
            <person name="Lee M."/>
            <person name="Bui A."/>
            <person name="Villarreal C."/>
            <person name="Shing S.R."/>
            <person name="Kim S."/>
            <person name="Freeman D."/>
            <person name="Racha V."/>
            <person name="Ho A."/>
            <person name="Kumar P."/>
            <person name="Falah K."/>
            <person name="Dawson T."/>
            <person name="Enustun E."/>
            <person name="Prichard A."/>
            <person name="Gomez A."/>
            <person name="Khanna K."/>
            <person name="Trigg S."/>
            <person name="Fernandez L."/>
            <person name="Pogliano K."/>
            <person name="Pogliano J."/>
        </authorList>
    </citation>
    <scope>NUCLEOTIDE SEQUENCE</scope>
    <source>
        <strain evidence="3">QF2</strain>
    </source>
</reference>
<feature type="region of interest" description="Disordered" evidence="2">
    <location>
        <begin position="1"/>
        <end position="29"/>
    </location>
</feature>
<name>A0A927BPY5_STRGL</name>
<sequence length="84" mass="8883">MRHTPRRTAAGWSPRQRAASTATESGPGITLDDLRAIQQQLTAAEARIANVLALRDEADRQGIISGGSFQVNIVRAAANATSAQ</sequence>
<proteinExistence type="predicted"/>
<keyword evidence="1" id="KW-0175">Coiled coil</keyword>
<evidence type="ECO:0000256" key="1">
    <source>
        <dbReference type="SAM" id="Coils"/>
    </source>
</evidence>
<protein>
    <submittedName>
        <fullName evidence="3">Uncharacterized protein</fullName>
    </submittedName>
</protein>